<proteinExistence type="predicted"/>
<evidence type="ECO:0000313" key="2">
    <source>
        <dbReference type="EMBL" id="BBU83148.1"/>
    </source>
</evidence>
<feature type="region of interest" description="Disordered" evidence="1">
    <location>
        <begin position="49"/>
        <end position="86"/>
    </location>
</feature>
<evidence type="ECO:0000313" key="3">
    <source>
        <dbReference type="Proteomes" id="UP000467488"/>
    </source>
</evidence>
<dbReference type="AlphaFoldDB" id="A0A8S0FSX3"/>
<gene>
    <name evidence="2" type="ORF">EIMP300_45480</name>
</gene>
<sequence>MTTTPGKLEYPSDKGHIDDGKNYLDVILWNMNVGPRARTRAVFVPRPKAGNFSTPAKPARQASVAAAPAVKRKGKTHTGIAIRRNGERQVKLHETATTWCASPHETYDKITGQRIGAPVSFSPRNTCRCRLLLSSITPIAKKGA</sequence>
<organism evidence="2 3">
    <name type="scientific">Escherichia coli</name>
    <dbReference type="NCBI Taxonomy" id="562"/>
    <lineage>
        <taxon>Bacteria</taxon>
        <taxon>Pseudomonadati</taxon>
        <taxon>Pseudomonadota</taxon>
        <taxon>Gammaproteobacteria</taxon>
        <taxon>Enterobacterales</taxon>
        <taxon>Enterobacteriaceae</taxon>
        <taxon>Escherichia</taxon>
    </lineage>
</organism>
<evidence type="ECO:0000256" key="1">
    <source>
        <dbReference type="SAM" id="MobiDB-lite"/>
    </source>
</evidence>
<dbReference type="EMBL" id="AP022360">
    <property type="protein sequence ID" value="BBU83148.1"/>
    <property type="molecule type" value="Genomic_DNA"/>
</dbReference>
<feature type="compositionally biased region" description="Low complexity" evidence="1">
    <location>
        <begin position="55"/>
        <end position="69"/>
    </location>
</feature>
<accession>A0A8S0FSX3</accession>
<dbReference type="Proteomes" id="UP000467488">
    <property type="component" value="Chromosome"/>
</dbReference>
<protein>
    <submittedName>
        <fullName evidence="2">Uncharacterized protein</fullName>
    </submittedName>
</protein>
<reference evidence="2 3" key="1">
    <citation type="submission" date="2020-01" db="EMBL/GenBank/DDBJ databases">
        <title>Dynamics of blaIMP-6 dissemination in carbapenem resistant Enterobacteriacea isolated from regional surveillance in Osaka, Japan.</title>
        <authorList>
            <person name="Abe R."/>
            <person name="Akeda Y."/>
            <person name="Sugawara Y."/>
            <person name="Yamamoto N."/>
            <person name="Tomono K."/>
            <person name="Takeuchi D."/>
            <person name="Kawahara R."/>
            <person name="Hamada S."/>
        </authorList>
    </citation>
    <scope>NUCLEOTIDE SEQUENCE [LARGE SCALE GENOMIC DNA]</scope>
    <source>
        <strain evidence="2 3">E300</strain>
    </source>
</reference>
<name>A0A8S0FSX3_ECOLX</name>